<dbReference type="Gene3D" id="3.10.490.10">
    <property type="entry name" value="Gamma-glutamyl cyclotransferase-like"/>
    <property type="match status" value="1"/>
</dbReference>
<gene>
    <name evidence="4" type="ORF">SAMN05444141_109340</name>
</gene>
<keyword evidence="5" id="KW-1185">Reference proteome</keyword>
<dbReference type="CDD" id="cd06661">
    <property type="entry name" value="GGCT_like"/>
    <property type="match status" value="1"/>
</dbReference>
<reference evidence="5" key="1">
    <citation type="submission" date="2016-10" db="EMBL/GenBank/DDBJ databases">
        <authorList>
            <person name="Varghese N."/>
            <person name="Submissions S."/>
        </authorList>
    </citation>
    <scope>NUCLEOTIDE SEQUENCE [LARGE SCALE GENOMIC DNA]</scope>
    <source>
        <strain evidence="5">DSM 17465</strain>
    </source>
</reference>
<sequence>MASQTHGDSSGHPKNKVSGLSVTREGLRDGSLLKAARLIAGPSNTLLSDGEIETSLQKFISCLSANQDVWVFGYGSLIWNPAFEFAEKRATVLPGWHRSFCLSTFGRGTRERPGVMLGLEPGSSCEGIAFRISQKKIEEELLILWRREMISGAYEARWLKAETNNGPISTLAFVVKQSHHSYIGHLSEDEISQRLAFAEGPLGSCHEYLLNTLSSLKAFGISDDGLERIHSKVQEKLETSRN</sequence>
<dbReference type="SUPFAM" id="SSF110857">
    <property type="entry name" value="Gamma-glutamyl cyclotransferase-like"/>
    <property type="match status" value="1"/>
</dbReference>
<evidence type="ECO:0000256" key="3">
    <source>
        <dbReference type="SAM" id="MobiDB-lite"/>
    </source>
</evidence>
<dbReference type="GO" id="GO:0061928">
    <property type="term" value="F:glutathione specific gamma-glutamylcyclotransferase activity"/>
    <property type="evidence" value="ECO:0007669"/>
    <property type="project" value="UniProtKB-EC"/>
</dbReference>
<dbReference type="PANTHER" id="PTHR12192">
    <property type="entry name" value="CATION TRANSPORT PROTEIN CHAC-RELATED"/>
    <property type="match status" value="1"/>
</dbReference>
<dbReference type="AlphaFoldDB" id="A0A1I7DQK3"/>
<keyword evidence="2" id="KW-0456">Lyase</keyword>
<proteinExistence type="predicted"/>
<dbReference type="PANTHER" id="PTHR12192:SF2">
    <property type="entry name" value="GLUTATHIONE-SPECIFIC GAMMA-GLUTAMYLCYCLOTRANSFERASE 2"/>
    <property type="match status" value="1"/>
</dbReference>
<evidence type="ECO:0000313" key="4">
    <source>
        <dbReference type="EMBL" id="SFU13925.1"/>
    </source>
</evidence>
<protein>
    <recommendedName>
        <fullName evidence="1">glutathione-specific gamma-glutamylcyclotransferase</fullName>
        <ecNumber evidence="1">4.3.2.7</ecNumber>
    </recommendedName>
</protein>
<dbReference type="EC" id="4.3.2.7" evidence="1"/>
<dbReference type="RefSeq" id="WP_083417418.1">
    <property type="nucleotide sequence ID" value="NZ_FPBD01000009.1"/>
</dbReference>
<evidence type="ECO:0000256" key="1">
    <source>
        <dbReference type="ARBA" id="ARBA00012344"/>
    </source>
</evidence>
<evidence type="ECO:0000256" key="2">
    <source>
        <dbReference type="ARBA" id="ARBA00023239"/>
    </source>
</evidence>
<dbReference type="GO" id="GO:0005737">
    <property type="term" value="C:cytoplasm"/>
    <property type="evidence" value="ECO:0007669"/>
    <property type="project" value="TreeGrafter"/>
</dbReference>
<dbReference type="Pfam" id="PF04752">
    <property type="entry name" value="ChaC"/>
    <property type="match status" value="1"/>
</dbReference>
<dbReference type="InterPro" id="IPR013024">
    <property type="entry name" value="GGCT-like"/>
</dbReference>
<name>A0A1I7DQK3_9HYPH</name>
<dbReference type="GO" id="GO:0006751">
    <property type="term" value="P:glutathione catabolic process"/>
    <property type="evidence" value="ECO:0007669"/>
    <property type="project" value="InterPro"/>
</dbReference>
<dbReference type="InterPro" id="IPR006840">
    <property type="entry name" value="ChaC"/>
</dbReference>
<evidence type="ECO:0000313" key="5">
    <source>
        <dbReference type="Proteomes" id="UP000183371"/>
    </source>
</evidence>
<organism evidence="4 5">
    <name type="scientific">Pseudovibrio denitrificans</name>
    <dbReference type="NCBI Taxonomy" id="258256"/>
    <lineage>
        <taxon>Bacteria</taxon>
        <taxon>Pseudomonadati</taxon>
        <taxon>Pseudomonadota</taxon>
        <taxon>Alphaproteobacteria</taxon>
        <taxon>Hyphomicrobiales</taxon>
        <taxon>Stappiaceae</taxon>
        <taxon>Pseudovibrio</taxon>
    </lineage>
</organism>
<feature type="region of interest" description="Disordered" evidence="3">
    <location>
        <begin position="1"/>
        <end position="20"/>
    </location>
</feature>
<dbReference type="Proteomes" id="UP000183371">
    <property type="component" value="Unassembled WGS sequence"/>
</dbReference>
<accession>A0A1I7DQK3</accession>
<dbReference type="EMBL" id="FPBD01000009">
    <property type="protein sequence ID" value="SFU13925.1"/>
    <property type="molecule type" value="Genomic_DNA"/>
</dbReference>
<dbReference type="InterPro" id="IPR036568">
    <property type="entry name" value="GGCT-like_sf"/>
</dbReference>